<dbReference type="Pfam" id="PF00110">
    <property type="entry name" value="wnt"/>
    <property type="match status" value="1"/>
</dbReference>
<proteinExistence type="inferred from homology"/>
<evidence type="ECO:0000256" key="3">
    <source>
        <dbReference type="ARBA" id="ARBA00022473"/>
    </source>
</evidence>
<evidence type="ECO:0000256" key="5">
    <source>
        <dbReference type="ARBA" id="ARBA00022530"/>
    </source>
</evidence>
<evidence type="ECO:0000313" key="12">
    <source>
        <dbReference type="RefSeq" id="XP_006822727.1"/>
    </source>
</evidence>
<sequence length="359" mass="40091">MRGVGIFILIIAATQTGTDSYFGLTEKKVHLEQLDAISPNCKSLSLSKKQRRFCKKDPGMPETLFEAVRLSTAECQYQFFNERWNCTSGGGYRENVLKRGFKETSFLYAISSAGLAHSVARSCSRGILDRCTCDESFNDQTNRATWKWGGCGDNLKYSQKFVQNFLQLESTSRGQDLRAKAEKHNSEVGVRAVRQGFNTTCKCHGVSASCTTRTCWQQLSPFREIGNQLKEKYEKAYKVVSTTNESTGTSQLVTKSQKGKSRGATATDGEEPPPRPSDLVYVDNSPHFCKKSRFSPGTDGRRCLVGPNCNSICCGRGYNIKTKVVEKSCKCRVVWCCYVECDMCSESVEIHLCKNNPDN</sequence>
<dbReference type="RefSeq" id="XP_006822727.1">
    <property type="nucleotide sequence ID" value="XM_006822664.1"/>
</dbReference>
<keyword evidence="7" id="KW-1015">Disulfide bond</keyword>
<evidence type="ECO:0000256" key="7">
    <source>
        <dbReference type="ARBA" id="ARBA00023157"/>
    </source>
</evidence>
<dbReference type="InterPro" id="IPR043158">
    <property type="entry name" value="Wnt_C"/>
</dbReference>
<keyword evidence="4" id="KW-0964">Secreted</keyword>
<evidence type="ECO:0000256" key="6">
    <source>
        <dbReference type="ARBA" id="ARBA00022687"/>
    </source>
</evidence>
<keyword evidence="10" id="KW-0732">Signal</keyword>
<dbReference type="PRINTS" id="PR01349">
    <property type="entry name" value="WNTPROTEIN"/>
</dbReference>
<evidence type="ECO:0000256" key="8">
    <source>
        <dbReference type="RuleBase" id="RU003500"/>
    </source>
</evidence>
<accession>A0ABM0MRT6</accession>
<dbReference type="PANTHER" id="PTHR12027:SF97">
    <property type="entry name" value="PROTEIN WNT-4"/>
    <property type="match status" value="1"/>
</dbReference>
<keyword evidence="3 8" id="KW-0217">Developmental protein</keyword>
<evidence type="ECO:0000256" key="2">
    <source>
        <dbReference type="ARBA" id="ARBA00005683"/>
    </source>
</evidence>
<evidence type="ECO:0000256" key="9">
    <source>
        <dbReference type="SAM" id="MobiDB-lite"/>
    </source>
</evidence>
<dbReference type="PANTHER" id="PTHR12027">
    <property type="entry name" value="WNT RELATED"/>
    <property type="match status" value="1"/>
</dbReference>
<evidence type="ECO:0000313" key="11">
    <source>
        <dbReference type="Proteomes" id="UP000694865"/>
    </source>
</evidence>
<gene>
    <name evidence="12" type="primary">Wnt9</name>
</gene>
<dbReference type="Proteomes" id="UP000694865">
    <property type="component" value="Unplaced"/>
</dbReference>
<comment type="similarity">
    <text evidence="2 8">Belongs to the Wnt family.</text>
</comment>
<name>A0ABM0MRT6_SACKO</name>
<evidence type="ECO:0000256" key="1">
    <source>
        <dbReference type="ARBA" id="ARBA00004498"/>
    </source>
</evidence>
<keyword evidence="5" id="KW-0272">Extracellular matrix</keyword>
<protein>
    <recommendedName>
        <fullName evidence="8">Protein Wnt</fullName>
    </recommendedName>
</protein>
<dbReference type="CDD" id="cd19341">
    <property type="entry name" value="Wnt_Wnt9"/>
    <property type="match status" value="1"/>
</dbReference>
<dbReference type="Gene3D" id="3.30.2460.20">
    <property type="match status" value="1"/>
</dbReference>
<dbReference type="SMART" id="SM00097">
    <property type="entry name" value="WNT1"/>
    <property type="match status" value="1"/>
</dbReference>
<comment type="subcellular location">
    <subcellularLocation>
        <location evidence="1 8">Secreted</location>
        <location evidence="1 8">Extracellular space</location>
        <location evidence="1 8">Extracellular matrix</location>
    </subcellularLocation>
</comment>
<feature type="signal peptide" evidence="10">
    <location>
        <begin position="1"/>
        <end position="20"/>
    </location>
</feature>
<reference evidence="12" key="1">
    <citation type="submission" date="2025-08" db="UniProtKB">
        <authorList>
            <consortium name="RefSeq"/>
        </authorList>
    </citation>
    <scope>IDENTIFICATION</scope>
    <source>
        <tissue evidence="12">Testes</tissue>
    </source>
</reference>
<feature type="chain" id="PRO_5046256854" description="Protein Wnt" evidence="10">
    <location>
        <begin position="21"/>
        <end position="359"/>
    </location>
</feature>
<comment type="function">
    <text evidence="8">Ligand for members of the frizzled family of seven transmembrane receptors.</text>
</comment>
<keyword evidence="6 8" id="KW-0879">Wnt signaling pathway</keyword>
<dbReference type="GeneID" id="100313766"/>
<organism evidence="11 12">
    <name type="scientific">Saccoglossus kowalevskii</name>
    <name type="common">Acorn worm</name>
    <dbReference type="NCBI Taxonomy" id="10224"/>
    <lineage>
        <taxon>Eukaryota</taxon>
        <taxon>Metazoa</taxon>
        <taxon>Hemichordata</taxon>
        <taxon>Enteropneusta</taxon>
        <taxon>Harrimaniidae</taxon>
        <taxon>Saccoglossus</taxon>
    </lineage>
</organism>
<evidence type="ECO:0000256" key="4">
    <source>
        <dbReference type="ARBA" id="ARBA00022525"/>
    </source>
</evidence>
<dbReference type="InterPro" id="IPR005817">
    <property type="entry name" value="Wnt"/>
</dbReference>
<keyword evidence="11" id="KW-1185">Reference proteome</keyword>
<evidence type="ECO:0000256" key="10">
    <source>
        <dbReference type="SAM" id="SignalP"/>
    </source>
</evidence>
<feature type="region of interest" description="Disordered" evidence="9">
    <location>
        <begin position="248"/>
        <end position="276"/>
    </location>
</feature>